<name>A0A0V1EXN7_TRIPS</name>
<dbReference type="EMBL" id="JYDR01000003">
    <property type="protein sequence ID" value="KRY78662.1"/>
    <property type="molecule type" value="Genomic_DNA"/>
</dbReference>
<organism evidence="2 3">
    <name type="scientific">Trichinella pseudospiralis</name>
    <name type="common">Parasitic roundworm</name>
    <dbReference type="NCBI Taxonomy" id="6337"/>
    <lineage>
        <taxon>Eukaryota</taxon>
        <taxon>Metazoa</taxon>
        <taxon>Ecdysozoa</taxon>
        <taxon>Nematoda</taxon>
        <taxon>Enoplea</taxon>
        <taxon>Dorylaimia</taxon>
        <taxon>Trichinellida</taxon>
        <taxon>Trichinellidae</taxon>
        <taxon>Trichinella</taxon>
    </lineage>
</organism>
<evidence type="ECO:0000313" key="3">
    <source>
        <dbReference type="Proteomes" id="UP000054632"/>
    </source>
</evidence>
<dbReference type="AlphaFoldDB" id="A0A0V1EXN7"/>
<evidence type="ECO:0000256" key="1">
    <source>
        <dbReference type="SAM" id="MobiDB-lite"/>
    </source>
</evidence>
<accession>A0A0V1EXN7</accession>
<dbReference type="Proteomes" id="UP000054632">
    <property type="component" value="Unassembled WGS sequence"/>
</dbReference>
<reference evidence="2 3" key="1">
    <citation type="submission" date="2015-01" db="EMBL/GenBank/DDBJ databases">
        <title>Evolution of Trichinella species and genotypes.</title>
        <authorList>
            <person name="Korhonen P.K."/>
            <person name="Edoardo P."/>
            <person name="Giuseppe L.R."/>
            <person name="Gasser R.B."/>
        </authorList>
    </citation>
    <scope>NUCLEOTIDE SEQUENCE [LARGE SCALE GENOMIC DNA]</scope>
    <source>
        <strain evidence="2">ISS13</strain>
    </source>
</reference>
<feature type="region of interest" description="Disordered" evidence="1">
    <location>
        <begin position="1"/>
        <end position="21"/>
    </location>
</feature>
<evidence type="ECO:0000313" key="2">
    <source>
        <dbReference type="EMBL" id="KRY78662.1"/>
    </source>
</evidence>
<comment type="caution">
    <text evidence="2">The sequence shown here is derived from an EMBL/GenBank/DDBJ whole genome shotgun (WGS) entry which is preliminary data.</text>
</comment>
<gene>
    <name evidence="2" type="ORF">T4A_9260</name>
</gene>
<sequence>MLTHSRHTGDHPNGSDITTYQPTLGYGIKQWESKEKDGSSDQIDDVFRIIRCDSECYSVFRIIRCDSECYSVFRMIVWCDFLM</sequence>
<protein>
    <submittedName>
        <fullName evidence="2">Uncharacterized protein</fullName>
    </submittedName>
</protein>
<proteinExistence type="predicted"/>